<feature type="coiled-coil region" evidence="1">
    <location>
        <begin position="129"/>
        <end position="204"/>
    </location>
</feature>
<evidence type="ECO:0000256" key="1">
    <source>
        <dbReference type="SAM" id="Coils"/>
    </source>
</evidence>
<feature type="compositionally biased region" description="Acidic residues" evidence="2">
    <location>
        <begin position="497"/>
        <end position="507"/>
    </location>
</feature>
<dbReference type="EMBL" id="KV875098">
    <property type="protein sequence ID" value="OIW28451.1"/>
    <property type="molecule type" value="Genomic_DNA"/>
</dbReference>
<evidence type="ECO:0000313" key="3">
    <source>
        <dbReference type="EMBL" id="OIW28451.1"/>
    </source>
</evidence>
<feature type="region of interest" description="Disordered" evidence="2">
    <location>
        <begin position="1"/>
        <end position="55"/>
    </location>
</feature>
<name>A0A1J7IMH7_9PEZI</name>
<organism evidence="3 4">
    <name type="scientific">Coniochaeta ligniaria NRRL 30616</name>
    <dbReference type="NCBI Taxonomy" id="1408157"/>
    <lineage>
        <taxon>Eukaryota</taxon>
        <taxon>Fungi</taxon>
        <taxon>Dikarya</taxon>
        <taxon>Ascomycota</taxon>
        <taxon>Pezizomycotina</taxon>
        <taxon>Sordariomycetes</taxon>
        <taxon>Sordariomycetidae</taxon>
        <taxon>Coniochaetales</taxon>
        <taxon>Coniochaetaceae</taxon>
        <taxon>Coniochaeta</taxon>
    </lineage>
</organism>
<dbReference type="AlphaFoldDB" id="A0A1J7IMH7"/>
<protein>
    <submittedName>
        <fullName evidence="3">Uncharacterized protein</fullName>
    </submittedName>
</protein>
<keyword evidence="4" id="KW-1185">Reference proteome</keyword>
<evidence type="ECO:0000313" key="4">
    <source>
        <dbReference type="Proteomes" id="UP000182658"/>
    </source>
</evidence>
<accession>A0A1J7IMH7</accession>
<feature type="region of interest" description="Disordered" evidence="2">
    <location>
        <begin position="462"/>
        <end position="516"/>
    </location>
</feature>
<evidence type="ECO:0000256" key="2">
    <source>
        <dbReference type="SAM" id="MobiDB-lite"/>
    </source>
</evidence>
<reference evidence="3 4" key="1">
    <citation type="submission" date="2016-10" db="EMBL/GenBank/DDBJ databases">
        <title>Draft genome sequence of Coniochaeta ligniaria NRRL30616, a lignocellulolytic fungus for bioabatement of inhibitors in plant biomass hydrolysates.</title>
        <authorList>
            <consortium name="DOE Joint Genome Institute"/>
            <person name="Jimenez D.J."/>
            <person name="Hector R.E."/>
            <person name="Riley R."/>
            <person name="Sun H."/>
            <person name="Grigoriev I.V."/>
            <person name="Van Elsas J.D."/>
            <person name="Nichols N.N."/>
        </authorList>
    </citation>
    <scope>NUCLEOTIDE SEQUENCE [LARGE SCALE GENOMIC DNA]</scope>
    <source>
        <strain evidence="3 4">NRRL 30616</strain>
    </source>
</reference>
<dbReference type="InParanoid" id="A0A1J7IMH7"/>
<dbReference type="STRING" id="1408157.A0A1J7IMH7"/>
<feature type="compositionally biased region" description="Low complexity" evidence="2">
    <location>
        <begin position="404"/>
        <end position="421"/>
    </location>
</feature>
<feature type="compositionally biased region" description="Low complexity" evidence="2">
    <location>
        <begin position="469"/>
        <end position="484"/>
    </location>
</feature>
<dbReference type="Proteomes" id="UP000182658">
    <property type="component" value="Unassembled WGS sequence"/>
</dbReference>
<gene>
    <name evidence="3" type="ORF">CONLIGDRAFT_632728</name>
</gene>
<keyword evidence="1" id="KW-0175">Coiled coil</keyword>
<sequence>MEMNGKSAPVDEGGIAEQSLFHAKESDTGNEQAEENLHNPGAQDAIPKKQDPKRQFAQVRAILRKNASEDAEAKLRAGEGKDLATRKVDQEDLAQKLTKASRLAEKAGLLELTKKMEEARLAEDAQVGKVHELTELKRAEEAREAEEAKLADAELAAVKQLNEIRRKRDEQNRAAVEAGLAKSKENFQARLDHNKNKLVEERKERLQRRAEMRAATRQKLLEQRAQVEEGRIAAAKKTTATDKNLTPECKVSEELVVDQPKPAEILPQEGVKTKKKVTLSDISAAFEENDSEVEDQKRLDIEKWKSSMDRAEEQRSKWATHFNITDRITDRKKPVELAKLSDEEPMVTPVKVKVGPAETPQKLADHVNAPDDNVYHAAVKVEIDHSAILAKIAAMCAQRDDSHAQPAPSSPDASTPAADPAVTLGGPVQPVDTANDKNSIDDAASETSDLAILAKIASIPAQHTSHAQPASSSPDASTPTADPAVTLGGPVQPVDAANDENGVDDAASETSDLITF</sequence>
<proteinExistence type="predicted"/>
<feature type="region of interest" description="Disordered" evidence="2">
    <location>
        <begin position="400"/>
        <end position="444"/>
    </location>
</feature>